<reference evidence="1 2" key="1">
    <citation type="submission" date="2021-06" db="EMBL/GenBank/DDBJ databases">
        <title>Bacillus sp. RD4P76, an endophyte from a halophyte.</title>
        <authorList>
            <person name="Sun J.-Q."/>
        </authorList>
    </citation>
    <scope>NUCLEOTIDE SEQUENCE [LARGE SCALE GENOMIC DNA]</scope>
    <source>
        <strain evidence="1 2">JCM 17098</strain>
    </source>
</reference>
<accession>A0ABS6JR37</accession>
<protein>
    <submittedName>
        <fullName evidence="1">Uncharacterized protein</fullName>
    </submittedName>
</protein>
<evidence type="ECO:0000313" key="2">
    <source>
        <dbReference type="Proteomes" id="UP000790580"/>
    </source>
</evidence>
<comment type="caution">
    <text evidence="1">The sequence shown here is derived from an EMBL/GenBank/DDBJ whole genome shotgun (WGS) entry which is preliminary data.</text>
</comment>
<organism evidence="1 2">
    <name type="scientific">Evansella alkalicola</name>
    <dbReference type="NCBI Taxonomy" id="745819"/>
    <lineage>
        <taxon>Bacteria</taxon>
        <taxon>Bacillati</taxon>
        <taxon>Bacillota</taxon>
        <taxon>Bacilli</taxon>
        <taxon>Bacillales</taxon>
        <taxon>Bacillaceae</taxon>
        <taxon>Evansella</taxon>
    </lineage>
</organism>
<name>A0ABS6JR37_9BACI</name>
<evidence type="ECO:0000313" key="1">
    <source>
        <dbReference type="EMBL" id="MBU9720571.1"/>
    </source>
</evidence>
<proteinExistence type="predicted"/>
<dbReference type="EMBL" id="JAHQCR010000018">
    <property type="protein sequence ID" value="MBU9720571.1"/>
    <property type="molecule type" value="Genomic_DNA"/>
</dbReference>
<sequence>MSAAVISADKSKGKIVEMSAAMISADKSKGKEGRFVRSCEHSGQK</sequence>
<keyword evidence="2" id="KW-1185">Reference proteome</keyword>
<dbReference type="Proteomes" id="UP000790580">
    <property type="component" value="Unassembled WGS sequence"/>
</dbReference>
<gene>
    <name evidence="1" type="ORF">KS407_03820</name>
</gene>
<dbReference type="RefSeq" id="WP_176371457.1">
    <property type="nucleotide sequence ID" value="NZ_JAHQCR010000018.1"/>
</dbReference>